<dbReference type="PROSITE" id="PS50893">
    <property type="entry name" value="ABC_TRANSPORTER_2"/>
    <property type="match status" value="1"/>
</dbReference>
<comment type="similarity">
    <text evidence="1">Belongs to the ABC transporter superfamily.</text>
</comment>
<evidence type="ECO:0000256" key="3">
    <source>
        <dbReference type="ARBA" id="ARBA00022741"/>
    </source>
</evidence>
<name>A0A6J6WTI9_9ZZZZ</name>
<sequence>MAFVVEVQNVDKHFRLHKERHKSLKDRVLHPGQGSFTDLHVLQDVSFNIGSGETVGVLGRNGSGKSTLLKCICGVLQPTSGQILVRGELAGLLELGAGFQPELSGRDNIYLSASMLGLSRRKVDGLIDEIVEFSELEKFIDSPVKFFSSGMYVRLGFAVAVTANPDVLVVDEVLAVGDERFQAKCMDRIRQFQADGRTILLVSHNADQVRALCDRAVVLEKGRLVADAPAGEAVRVFREHLLGGATVSSETTQVDGGVVIESMRGSNGSFMAQTGQRFEFEVTINSQMPVEGAFVMELYSQAGKLVVRTDPTQTPVSLSPGTQTLSVAIEDLPLMDGSYQVNLGIVSSEGNTVFAWREQIAALEVSYAGRGAGLVALRLNVH</sequence>
<dbReference type="GO" id="GO:0016020">
    <property type="term" value="C:membrane"/>
    <property type="evidence" value="ECO:0007669"/>
    <property type="project" value="InterPro"/>
</dbReference>
<gene>
    <name evidence="6" type="ORF">UFOPK2958_00913</name>
</gene>
<dbReference type="GO" id="GO:0140359">
    <property type="term" value="F:ABC-type transporter activity"/>
    <property type="evidence" value="ECO:0007669"/>
    <property type="project" value="InterPro"/>
</dbReference>
<feature type="domain" description="ABC transporter" evidence="5">
    <location>
        <begin position="5"/>
        <end position="246"/>
    </location>
</feature>
<dbReference type="GO" id="GO:0005524">
    <property type="term" value="F:ATP binding"/>
    <property type="evidence" value="ECO:0007669"/>
    <property type="project" value="UniProtKB-KW"/>
</dbReference>
<evidence type="ECO:0000256" key="4">
    <source>
        <dbReference type="ARBA" id="ARBA00022840"/>
    </source>
</evidence>
<dbReference type="InterPro" id="IPR003439">
    <property type="entry name" value="ABC_transporter-like_ATP-bd"/>
</dbReference>
<evidence type="ECO:0000256" key="1">
    <source>
        <dbReference type="ARBA" id="ARBA00005417"/>
    </source>
</evidence>
<evidence type="ECO:0000259" key="5">
    <source>
        <dbReference type="PROSITE" id="PS50893"/>
    </source>
</evidence>
<dbReference type="EMBL" id="CAFAAB010000100">
    <property type="protein sequence ID" value="CAB4787389.1"/>
    <property type="molecule type" value="Genomic_DNA"/>
</dbReference>
<dbReference type="SMART" id="SM00382">
    <property type="entry name" value="AAA"/>
    <property type="match status" value="1"/>
</dbReference>
<dbReference type="Gene3D" id="3.40.50.300">
    <property type="entry name" value="P-loop containing nucleotide triphosphate hydrolases"/>
    <property type="match status" value="1"/>
</dbReference>
<dbReference type="SUPFAM" id="SSF52540">
    <property type="entry name" value="P-loop containing nucleoside triphosphate hydrolases"/>
    <property type="match status" value="1"/>
</dbReference>
<keyword evidence="3" id="KW-0547">Nucleotide-binding</keyword>
<dbReference type="Pfam" id="PF00005">
    <property type="entry name" value="ABC_tran"/>
    <property type="match status" value="1"/>
</dbReference>
<proteinExistence type="inferred from homology"/>
<keyword evidence="2" id="KW-0813">Transport</keyword>
<dbReference type="Gene3D" id="2.70.50.60">
    <property type="entry name" value="abc- transporter (atp binding component) like domain"/>
    <property type="match status" value="1"/>
</dbReference>
<dbReference type="GO" id="GO:0016887">
    <property type="term" value="F:ATP hydrolysis activity"/>
    <property type="evidence" value="ECO:0007669"/>
    <property type="project" value="InterPro"/>
</dbReference>
<dbReference type="InterPro" id="IPR050683">
    <property type="entry name" value="Bact_Polysacc_Export_ATP-bd"/>
</dbReference>
<accession>A0A6J6WTI9</accession>
<evidence type="ECO:0000256" key="2">
    <source>
        <dbReference type="ARBA" id="ARBA00022448"/>
    </source>
</evidence>
<dbReference type="CDD" id="cd03220">
    <property type="entry name" value="ABC_KpsT_Wzt"/>
    <property type="match status" value="1"/>
</dbReference>
<keyword evidence="4" id="KW-0067">ATP-binding</keyword>
<dbReference type="PANTHER" id="PTHR46743">
    <property type="entry name" value="TEICHOIC ACIDS EXPORT ATP-BINDING PROTEIN TAGH"/>
    <property type="match status" value="1"/>
</dbReference>
<reference evidence="6" key="1">
    <citation type="submission" date="2020-05" db="EMBL/GenBank/DDBJ databases">
        <authorList>
            <person name="Chiriac C."/>
            <person name="Salcher M."/>
            <person name="Ghai R."/>
            <person name="Kavagutti S V."/>
        </authorList>
    </citation>
    <scope>NUCLEOTIDE SEQUENCE</scope>
</reference>
<organism evidence="6">
    <name type="scientific">freshwater metagenome</name>
    <dbReference type="NCBI Taxonomy" id="449393"/>
    <lineage>
        <taxon>unclassified sequences</taxon>
        <taxon>metagenomes</taxon>
        <taxon>ecological metagenomes</taxon>
    </lineage>
</organism>
<evidence type="ECO:0000313" key="6">
    <source>
        <dbReference type="EMBL" id="CAB4787389.1"/>
    </source>
</evidence>
<dbReference type="InterPro" id="IPR027417">
    <property type="entry name" value="P-loop_NTPase"/>
</dbReference>
<dbReference type="AlphaFoldDB" id="A0A6J6WTI9"/>
<protein>
    <submittedName>
        <fullName evidence="6">Unannotated protein</fullName>
    </submittedName>
</protein>
<dbReference type="InterPro" id="IPR003593">
    <property type="entry name" value="AAA+_ATPase"/>
</dbReference>
<dbReference type="InterPro" id="IPR015860">
    <property type="entry name" value="ABC_transpr_TagH-like"/>
</dbReference>
<dbReference type="PANTHER" id="PTHR46743:SF2">
    <property type="entry name" value="TEICHOIC ACIDS EXPORT ATP-BINDING PROTEIN TAGH"/>
    <property type="match status" value="1"/>
</dbReference>